<evidence type="ECO:0000313" key="13">
    <source>
        <dbReference type="Proteomes" id="UP000821837"/>
    </source>
</evidence>
<keyword evidence="13" id="KW-1185">Reference proteome</keyword>
<dbReference type="PROSITE" id="PS50216">
    <property type="entry name" value="DHHC"/>
    <property type="match status" value="1"/>
</dbReference>
<dbReference type="PANTHER" id="PTHR22883">
    <property type="entry name" value="ZINC FINGER DHHC DOMAIN CONTAINING PROTEIN"/>
    <property type="match status" value="1"/>
</dbReference>
<evidence type="ECO:0000256" key="7">
    <source>
        <dbReference type="ARBA" id="ARBA00023288"/>
    </source>
</evidence>
<sequence>MEQKYRTIVELAEQDGFDPAVFCSTCLVRRPLRSKHCSVCNHCVARFDHHCPWVNNCVGKKESRGLTANCAPRNVLFLISFALVVFAAETGRASKHLARPMLNPP</sequence>
<evidence type="ECO:0000256" key="3">
    <source>
        <dbReference type="ARBA" id="ARBA00022692"/>
    </source>
</evidence>
<dbReference type="AlphaFoldDB" id="A0A9D4Q6B4"/>
<evidence type="ECO:0000256" key="9">
    <source>
        <dbReference type="ARBA" id="ARBA00048048"/>
    </source>
</evidence>
<dbReference type="PANTHER" id="PTHR22883:SF43">
    <property type="entry name" value="PALMITOYLTRANSFERASE APP"/>
    <property type="match status" value="1"/>
</dbReference>
<dbReference type="GO" id="GO:0019706">
    <property type="term" value="F:protein-cysteine S-palmitoyltransferase activity"/>
    <property type="evidence" value="ECO:0007669"/>
    <property type="project" value="UniProtKB-EC"/>
</dbReference>
<comment type="catalytic activity">
    <reaction evidence="9 10">
        <text>L-cysteinyl-[protein] + hexadecanoyl-CoA = S-hexadecanoyl-L-cysteinyl-[protein] + CoA</text>
        <dbReference type="Rhea" id="RHEA:36683"/>
        <dbReference type="Rhea" id="RHEA-COMP:10131"/>
        <dbReference type="Rhea" id="RHEA-COMP:11032"/>
        <dbReference type="ChEBI" id="CHEBI:29950"/>
        <dbReference type="ChEBI" id="CHEBI:57287"/>
        <dbReference type="ChEBI" id="CHEBI:57379"/>
        <dbReference type="ChEBI" id="CHEBI:74151"/>
        <dbReference type="EC" id="2.3.1.225"/>
    </reaction>
</comment>
<dbReference type="EC" id="2.3.1.225" evidence="10"/>
<dbReference type="GO" id="GO:0005794">
    <property type="term" value="C:Golgi apparatus"/>
    <property type="evidence" value="ECO:0007669"/>
    <property type="project" value="TreeGrafter"/>
</dbReference>
<keyword evidence="3" id="KW-0812">Transmembrane</keyword>
<dbReference type="GO" id="GO:0006612">
    <property type="term" value="P:protein targeting to membrane"/>
    <property type="evidence" value="ECO:0007669"/>
    <property type="project" value="TreeGrafter"/>
</dbReference>
<evidence type="ECO:0000256" key="8">
    <source>
        <dbReference type="ARBA" id="ARBA00023315"/>
    </source>
</evidence>
<reference evidence="12" key="1">
    <citation type="journal article" date="2020" name="Cell">
        <title>Large-Scale Comparative Analyses of Tick Genomes Elucidate Their Genetic Diversity and Vector Capacities.</title>
        <authorList>
            <consortium name="Tick Genome and Microbiome Consortium (TIGMIC)"/>
            <person name="Jia N."/>
            <person name="Wang J."/>
            <person name="Shi W."/>
            <person name="Du L."/>
            <person name="Sun Y."/>
            <person name="Zhan W."/>
            <person name="Jiang J.F."/>
            <person name="Wang Q."/>
            <person name="Zhang B."/>
            <person name="Ji P."/>
            <person name="Bell-Sakyi L."/>
            <person name="Cui X.M."/>
            <person name="Yuan T.T."/>
            <person name="Jiang B.G."/>
            <person name="Yang W.F."/>
            <person name="Lam T.T."/>
            <person name="Chang Q.C."/>
            <person name="Ding S.J."/>
            <person name="Wang X.J."/>
            <person name="Zhu J.G."/>
            <person name="Ruan X.D."/>
            <person name="Zhao L."/>
            <person name="Wei J.T."/>
            <person name="Ye R.Z."/>
            <person name="Que T.C."/>
            <person name="Du C.H."/>
            <person name="Zhou Y.H."/>
            <person name="Cheng J.X."/>
            <person name="Dai P.F."/>
            <person name="Guo W.B."/>
            <person name="Han X.H."/>
            <person name="Huang E.J."/>
            <person name="Li L.F."/>
            <person name="Wei W."/>
            <person name="Gao Y.C."/>
            <person name="Liu J.Z."/>
            <person name="Shao H.Z."/>
            <person name="Wang X."/>
            <person name="Wang C.C."/>
            <person name="Yang T.C."/>
            <person name="Huo Q.B."/>
            <person name="Li W."/>
            <person name="Chen H.Y."/>
            <person name="Chen S.E."/>
            <person name="Zhou L.G."/>
            <person name="Ni X.B."/>
            <person name="Tian J.H."/>
            <person name="Sheng Y."/>
            <person name="Liu T."/>
            <person name="Pan Y.S."/>
            <person name="Xia L.Y."/>
            <person name="Li J."/>
            <person name="Zhao F."/>
            <person name="Cao W.C."/>
        </authorList>
    </citation>
    <scope>NUCLEOTIDE SEQUENCE</scope>
    <source>
        <strain evidence="12">Rsan-2018</strain>
    </source>
</reference>
<keyword evidence="5" id="KW-0472">Membrane</keyword>
<evidence type="ECO:0000256" key="1">
    <source>
        <dbReference type="ARBA" id="ARBA00004127"/>
    </source>
</evidence>
<keyword evidence="6" id="KW-0564">Palmitate</keyword>
<dbReference type="InterPro" id="IPR039859">
    <property type="entry name" value="PFA4/ZDH16/20/ERF2-like"/>
</dbReference>
<dbReference type="Pfam" id="PF01529">
    <property type="entry name" value="DHHC"/>
    <property type="match status" value="1"/>
</dbReference>
<evidence type="ECO:0000256" key="10">
    <source>
        <dbReference type="RuleBase" id="RU079119"/>
    </source>
</evidence>
<evidence type="ECO:0000256" key="2">
    <source>
        <dbReference type="ARBA" id="ARBA00022679"/>
    </source>
</evidence>
<keyword evidence="7" id="KW-0449">Lipoprotein</keyword>
<reference evidence="12" key="2">
    <citation type="submission" date="2021-09" db="EMBL/GenBank/DDBJ databases">
        <authorList>
            <person name="Jia N."/>
            <person name="Wang J."/>
            <person name="Shi W."/>
            <person name="Du L."/>
            <person name="Sun Y."/>
            <person name="Zhan W."/>
            <person name="Jiang J."/>
            <person name="Wang Q."/>
            <person name="Zhang B."/>
            <person name="Ji P."/>
            <person name="Sakyi L.B."/>
            <person name="Cui X."/>
            <person name="Yuan T."/>
            <person name="Jiang B."/>
            <person name="Yang W."/>
            <person name="Lam T.T.-Y."/>
            <person name="Chang Q."/>
            <person name="Ding S."/>
            <person name="Wang X."/>
            <person name="Zhu J."/>
            <person name="Ruan X."/>
            <person name="Zhao L."/>
            <person name="Wei J."/>
            <person name="Que T."/>
            <person name="Du C."/>
            <person name="Cheng J."/>
            <person name="Dai P."/>
            <person name="Han X."/>
            <person name="Huang E."/>
            <person name="Gao Y."/>
            <person name="Liu J."/>
            <person name="Shao H."/>
            <person name="Ye R."/>
            <person name="Li L."/>
            <person name="Wei W."/>
            <person name="Wang X."/>
            <person name="Wang C."/>
            <person name="Huo Q."/>
            <person name="Li W."/>
            <person name="Guo W."/>
            <person name="Chen H."/>
            <person name="Chen S."/>
            <person name="Zhou L."/>
            <person name="Zhou L."/>
            <person name="Ni X."/>
            <person name="Tian J."/>
            <person name="Zhou Y."/>
            <person name="Sheng Y."/>
            <person name="Liu T."/>
            <person name="Pan Y."/>
            <person name="Xia L."/>
            <person name="Li J."/>
            <person name="Zhao F."/>
            <person name="Cao W."/>
        </authorList>
    </citation>
    <scope>NUCLEOTIDE SEQUENCE</scope>
    <source>
        <strain evidence="12">Rsan-2018</strain>
        <tissue evidence="12">Larvae</tissue>
    </source>
</reference>
<comment type="subcellular location">
    <subcellularLocation>
        <location evidence="1">Endomembrane system</location>
        <topology evidence="1">Multi-pass membrane protein</topology>
    </subcellularLocation>
</comment>
<accession>A0A9D4Q6B4</accession>
<keyword evidence="8 10" id="KW-0012">Acyltransferase</keyword>
<evidence type="ECO:0000256" key="4">
    <source>
        <dbReference type="ARBA" id="ARBA00022989"/>
    </source>
</evidence>
<comment type="caution">
    <text evidence="12">The sequence shown here is derived from an EMBL/GenBank/DDBJ whole genome shotgun (WGS) entry which is preliminary data.</text>
</comment>
<keyword evidence="4" id="KW-1133">Transmembrane helix</keyword>
<evidence type="ECO:0000256" key="6">
    <source>
        <dbReference type="ARBA" id="ARBA00023139"/>
    </source>
</evidence>
<organism evidence="12 13">
    <name type="scientific">Rhipicephalus sanguineus</name>
    <name type="common">Brown dog tick</name>
    <name type="synonym">Ixodes sanguineus</name>
    <dbReference type="NCBI Taxonomy" id="34632"/>
    <lineage>
        <taxon>Eukaryota</taxon>
        <taxon>Metazoa</taxon>
        <taxon>Ecdysozoa</taxon>
        <taxon>Arthropoda</taxon>
        <taxon>Chelicerata</taxon>
        <taxon>Arachnida</taxon>
        <taxon>Acari</taxon>
        <taxon>Parasitiformes</taxon>
        <taxon>Ixodida</taxon>
        <taxon>Ixodoidea</taxon>
        <taxon>Ixodidae</taxon>
        <taxon>Rhipicephalinae</taxon>
        <taxon>Rhipicephalus</taxon>
        <taxon>Rhipicephalus</taxon>
    </lineage>
</organism>
<comment type="domain">
    <text evidence="10">The DHHC domain is required for palmitoyltransferase activity.</text>
</comment>
<comment type="similarity">
    <text evidence="10">Belongs to the DHHC palmitoyltransferase family.</text>
</comment>
<dbReference type="GO" id="GO:0005783">
    <property type="term" value="C:endoplasmic reticulum"/>
    <property type="evidence" value="ECO:0007669"/>
    <property type="project" value="TreeGrafter"/>
</dbReference>
<feature type="domain" description="Palmitoyltransferase DHHC" evidence="11">
    <location>
        <begin position="18"/>
        <end position="66"/>
    </location>
</feature>
<evidence type="ECO:0000256" key="5">
    <source>
        <dbReference type="ARBA" id="ARBA00023136"/>
    </source>
</evidence>
<dbReference type="EMBL" id="JABSTV010001248">
    <property type="protein sequence ID" value="KAH7968856.1"/>
    <property type="molecule type" value="Genomic_DNA"/>
</dbReference>
<gene>
    <name evidence="12" type="ORF">HPB52_011953</name>
</gene>
<dbReference type="InterPro" id="IPR001594">
    <property type="entry name" value="Palmitoyltrfase_DHHC"/>
</dbReference>
<protein>
    <recommendedName>
        <fullName evidence="10">Palmitoyltransferase</fullName>
        <ecNumber evidence="10">2.3.1.225</ecNumber>
    </recommendedName>
</protein>
<keyword evidence="2 10" id="KW-0808">Transferase</keyword>
<evidence type="ECO:0000259" key="11">
    <source>
        <dbReference type="Pfam" id="PF01529"/>
    </source>
</evidence>
<evidence type="ECO:0000313" key="12">
    <source>
        <dbReference type="EMBL" id="KAH7968856.1"/>
    </source>
</evidence>
<dbReference type="Proteomes" id="UP000821837">
    <property type="component" value="Unassembled WGS sequence"/>
</dbReference>
<name>A0A9D4Q6B4_RHISA</name>
<dbReference type="VEuPathDB" id="VectorBase:RSAN_033874"/>
<proteinExistence type="inferred from homology"/>